<evidence type="ECO:0000313" key="15">
    <source>
        <dbReference type="Proteomes" id="UP000295500"/>
    </source>
</evidence>
<dbReference type="GO" id="GO:0005886">
    <property type="term" value="C:plasma membrane"/>
    <property type="evidence" value="ECO:0007669"/>
    <property type="project" value="UniProtKB-SubCell"/>
</dbReference>
<evidence type="ECO:0000256" key="5">
    <source>
        <dbReference type="ARBA" id="ARBA00022448"/>
    </source>
</evidence>
<feature type="transmembrane region" description="Helical" evidence="13">
    <location>
        <begin position="258"/>
        <end position="279"/>
    </location>
</feature>
<evidence type="ECO:0000256" key="6">
    <source>
        <dbReference type="ARBA" id="ARBA00022449"/>
    </source>
</evidence>
<feature type="transmembrane region" description="Helical" evidence="13">
    <location>
        <begin position="64"/>
        <end position="85"/>
    </location>
</feature>
<feature type="transmembrane region" description="Helical" evidence="13">
    <location>
        <begin position="361"/>
        <end position="383"/>
    </location>
</feature>
<dbReference type="Pfam" id="PF01554">
    <property type="entry name" value="MatE"/>
    <property type="match status" value="2"/>
</dbReference>
<feature type="transmembrane region" description="Helical" evidence="13">
    <location>
        <begin position="395"/>
        <end position="417"/>
    </location>
</feature>
<feature type="transmembrane region" description="Helical" evidence="13">
    <location>
        <begin position="23"/>
        <end position="44"/>
    </location>
</feature>
<feature type="transmembrane region" description="Helical" evidence="13">
    <location>
        <begin position="168"/>
        <end position="190"/>
    </location>
</feature>
<sequence length="458" mass="49680">MGINNQNTVTIDNRTLLDKLVKIAIPIAIQGVVSATLGLVDNLMVGFLGEAELAAVGIATQVYFIHYLFLFGFNSGTATFMAQFYGNGDKKNIRKVLGFDMAVALCIGTLFFIVSFFFTDQILHIYTDDSVIIAMARPYVKIGTVTYFFLAVSAPLETAFKSTQQTKVPMIISAVVFSTNTFLNYVFIFGKFGAPAMGISGAALATCIARCAEMVISMIVANRGNYGLDGKLKDFLGWDRELIVRVVKNALPTTGNELFWSIGTSMYVAAFARIGTTAYASYQAAATINNIFSFAAFSVGDATLILVGAKLGEGKKDYAYALAKKMLKIGTLFGVLCGLVVIAAAWPLVNLFALTALGKIYAFRILVVYGLTMGLNLFAGINITGVLRGGGDTRYAMFTEVGCIWSVAVPLAFAASLWWHLPIYMAVLCVRGNDLVESIILYHRFKSKKWMNTVITGL</sequence>
<dbReference type="GO" id="GO:0042910">
    <property type="term" value="F:xenobiotic transmembrane transporter activity"/>
    <property type="evidence" value="ECO:0007669"/>
    <property type="project" value="InterPro"/>
</dbReference>
<dbReference type="PANTHER" id="PTHR43298">
    <property type="entry name" value="MULTIDRUG RESISTANCE PROTEIN NORM-RELATED"/>
    <property type="match status" value="1"/>
</dbReference>
<evidence type="ECO:0000313" key="14">
    <source>
        <dbReference type="EMBL" id="TDP60538.1"/>
    </source>
</evidence>
<dbReference type="AlphaFoldDB" id="A0A4R6QD04"/>
<evidence type="ECO:0000256" key="1">
    <source>
        <dbReference type="ARBA" id="ARBA00003408"/>
    </source>
</evidence>
<dbReference type="InterPro" id="IPR050222">
    <property type="entry name" value="MATE_MdtK"/>
</dbReference>
<organism evidence="14 15">
    <name type="scientific">Aminicella lysinilytica</name>
    <dbReference type="NCBI Taxonomy" id="433323"/>
    <lineage>
        <taxon>Bacteria</taxon>
        <taxon>Bacillati</taxon>
        <taxon>Bacillota</taxon>
        <taxon>Clostridia</taxon>
        <taxon>Peptostreptococcales</taxon>
        <taxon>Anaerovoracaceae</taxon>
        <taxon>Aminicella</taxon>
    </lineage>
</organism>
<feature type="transmembrane region" description="Helical" evidence="13">
    <location>
        <begin position="329"/>
        <end position="349"/>
    </location>
</feature>
<feature type="transmembrane region" description="Helical" evidence="13">
    <location>
        <begin position="291"/>
        <end position="309"/>
    </location>
</feature>
<keyword evidence="11 13" id="KW-0472">Membrane</keyword>
<dbReference type="CDD" id="cd13134">
    <property type="entry name" value="MATE_like_8"/>
    <property type="match status" value="1"/>
</dbReference>
<feature type="transmembrane region" description="Helical" evidence="13">
    <location>
        <begin position="138"/>
        <end position="156"/>
    </location>
</feature>
<comment type="caution">
    <text evidence="14">The sequence shown here is derived from an EMBL/GenBank/DDBJ whole genome shotgun (WGS) entry which is preliminary data.</text>
</comment>
<evidence type="ECO:0000256" key="3">
    <source>
        <dbReference type="ARBA" id="ARBA00010199"/>
    </source>
</evidence>
<keyword evidence="6" id="KW-0050">Antiport</keyword>
<dbReference type="PANTHER" id="PTHR43298:SF2">
    <property type="entry name" value="FMN_FAD EXPORTER YEEO-RELATED"/>
    <property type="match status" value="1"/>
</dbReference>
<evidence type="ECO:0000256" key="2">
    <source>
        <dbReference type="ARBA" id="ARBA00004651"/>
    </source>
</evidence>
<dbReference type="InterPro" id="IPR048279">
    <property type="entry name" value="MdtK-like"/>
</dbReference>
<keyword evidence="15" id="KW-1185">Reference proteome</keyword>
<comment type="subcellular location">
    <subcellularLocation>
        <location evidence="2">Cell membrane</location>
        <topology evidence="2">Multi-pass membrane protein</topology>
    </subcellularLocation>
</comment>
<evidence type="ECO:0000256" key="10">
    <source>
        <dbReference type="ARBA" id="ARBA00023065"/>
    </source>
</evidence>
<keyword evidence="5" id="KW-0813">Transport</keyword>
<gene>
    <name evidence="14" type="ORF">EV211_10152</name>
</gene>
<reference evidence="14 15" key="1">
    <citation type="submission" date="2019-03" db="EMBL/GenBank/DDBJ databases">
        <title>Genomic Encyclopedia of Type Strains, Phase IV (KMG-IV): sequencing the most valuable type-strain genomes for metagenomic binning, comparative biology and taxonomic classification.</title>
        <authorList>
            <person name="Goeker M."/>
        </authorList>
    </citation>
    <scope>NUCLEOTIDE SEQUENCE [LARGE SCALE GENOMIC DNA]</scope>
    <source>
        <strain evidence="14 15">DSM 28287</strain>
    </source>
</reference>
<protein>
    <recommendedName>
        <fullName evidence="4">Probable multidrug resistance protein NorM</fullName>
    </recommendedName>
    <alternativeName>
        <fullName evidence="12">Multidrug-efflux transporter</fullName>
    </alternativeName>
</protein>
<dbReference type="GO" id="GO:0006811">
    <property type="term" value="P:monoatomic ion transport"/>
    <property type="evidence" value="ECO:0007669"/>
    <property type="project" value="UniProtKB-KW"/>
</dbReference>
<comment type="function">
    <text evidence="1">Multidrug efflux pump.</text>
</comment>
<dbReference type="PIRSF" id="PIRSF006603">
    <property type="entry name" value="DinF"/>
    <property type="match status" value="1"/>
</dbReference>
<dbReference type="GO" id="GO:0015297">
    <property type="term" value="F:antiporter activity"/>
    <property type="evidence" value="ECO:0007669"/>
    <property type="project" value="UniProtKB-KW"/>
</dbReference>
<evidence type="ECO:0000256" key="12">
    <source>
        <dbReference type="ARBA" id="ARBA00031636"/>
    </source>
</evidence>
<feature type="transmembrane region" description="Helical" evidence="13">
    <location>
        <begin position="97"/>
        <end position="118"/>
    </location>
</feature>
<dbReference type="RefSeq" id="WP_133527425.1">
    <property type="nucleotide sequence ID" value="NZ_SNXO01000001.1"/>
</dbReference>
<evidence type="ECO:0000256" key="4">
    <source>
        <dbReference type="ARBA" id="ARBA00020268"/>
    </source>
</evidence>
<evidence type="ECO:0000256" key="9">
    <source>
        <dbReference type="ARBA" id="ARBA00022989"/>
    </source>
</evidence>
<dbReference type="Proteomes" id="UP000295500">
    <property type="component" value="Unassembled WGS sequence"/>
</dbReference>
<dbReference type="OrthoDB" id="9780160at2"/>
<evidence type="ECO:0000256" key="7">
    <source>
        <dbReference type="ARBA" id="ARBA00022475"/>
    </source>
</evidence>
<dbReference type="EMBL" id="SNXO01000001">
    <property type="protein sequence ID" value="TDP60538.1"/>
    <property type="molecule type" value="Genomic_DNA"/>
</dbReference>
<proteinExistence type="inferred from homology"/>
<keyword evidence="10" id="KW-0406">Ion transport</keyword>
<dbReference type="InterPro" id="IPR002528">
    <property type="entry name" value="MATE_fam"/>
</dbReference>
<comment type="similarity">
    <text evidence="3">Belongs to the multi antimicrobial extrusion (MATE) (TC 2.A.66.1) family.</text>
</comment>
<evidence type="ECO:0000256" key="11">
    <source>
        <dbReference type="ARBA" id="ARBA00023136"/>
    </source>
</evidence>
<keyword evidence="8 13" id="KW-0812">Transmembrane</keyword>
<accession>A0A4R6QD04</accession>
<evidence type="ECO:0000256" key="13">
    <source>
        <dbReference type="SAM" id="Phobius"/>
    </source>
</evidence>
<evidence type="ECO:0000256" key="8">
    <source>
        <dbReference type="ARBA" id="ARBA00022692"/>
    </source>
</evidence>
<keyword evidence="7" id="KW-1003">Cell membrane</keyword>
<keyword evidence="9 13" id="KW-1133">Transmembrane helix</keyword>
<dbReference type="NCBIfam" id="TIGR00797">
    <property type="entry name" value="matE"/>
    <property type="match status" value="1"/>
</dbReference>
<name>A0A4R6QD04_9FIRM</name>